<dbReference type="InterPro" id="IPR003395">
    <property type="entry name" value="RecF/RecN/SMC_N"/>
</dbReference>
<evidence type="ECO:0000259" key="1">
    <source>
        <dbReference type="Pfam" id="PF02463"/>
    </source>
</evidence>
<dbReference type="Proteomes" id="UP001056707">
    <property type="component" value="Chromosome"/>
</dbReference>
<keyword evidence="3" id="KW-1185">Reference proteome</keyword>
<dbReference type="InterPro" id="IPR027417">
    <property type="entry name" value="P-loop_NTPase"/>
</dbReference>
<evidence type="ECO:0000313" key="2">
    <source>
        <dbReference type="EMBL" id="USS85598.1"/>
    </source>
</evidence>
<dbReference type="PANTHER" id="PTHR32182">
    <property type="entry name" value="DNA REPLICATION AND REPAIR PROTEIN RECF"/>
    <property type="match status" value="1"/>
</dbReference>
<dbReference type="Pfam" id="PF02463">
    <property type="entry name" value="SMC_N"/>
    <property type="match status" value="1"/>
</dbReference>
<dbReference type="PANTHER" id="PTHR32182:SF0">
    <property type="entry name" value="DNA REPLICATION AND REPAIR PROTEIN RECF"/>
    <property type="match status" value="1"/>
</dbReference>
<sequence>MLYGDNGTGKSSFLDAIEFITQGTVHNMRDKKYGSWIYNSKSKVNLSSETKIFCDFDNDEKVSKNCLLNDGKLKIITLQNGIKNNKNVSIPEFCHAPLVLRRRDIIKFWNLDSVERLKVFIPFSNKKNYIGYIPLTEQERLGKLRSKRLRLKKKRNKRLFYVCKHYGFNYKDEKLKVTDNLVSKINEQENIKQLLDLKKKNIKKYREIKILCNLYRRIKNCNNKIKQIENKYKRIMEESNDKFQGLKKIMNDISPEITNIFKKISPSRKSVEKITVYVATQTSISLKFKLTLSNGSTADPEKYFSEGNLDLLALILYFEFIYKKQFDGQSKVLVIDDIFQSIDSNIRFKFFRYLIKRFSDWQFIITTHDKLWKEDLINLFINHNKQLIKYEIENWNLLDGPHISSGINNYDEKLKETINTGDAHDICSRAGYMLEYLCDNLSKIIHSGVERKKDDKYTIGDLWKGILKKMKKTPAKETYENLDDFIFSRNIAGAHYNKYAVDFPKDDAKEFASLVIDAYYEVFYKSKGKWISSIKEVTGEKL</sequence>
<name>A0ABY5BRA8_9LACO</name>
<protein>
    <submittedName>
        <fullName evidence="2">AAA family ATPase</fullName>
    </submittedName>
</protein>
<feature type="domain" description="RecF/RecN/SMC N-terminal" evidence="1">
    <location>
        <begin position="2"/>
        <end position="370"/>
    </location>
</feature>
<gene>
    <name evidence="2" type="ORF">M3M35_02860</name>
</gene>
<organism evidence="2 3">
    <name type="scientific">Fructilactobacillus myrtifloralis</name>
    <dbReference type="NCBI Taxonomy" id="2940301"/>
    <lineage>
        <taxon>Bacteria</taxon>
        <taxon>Bacillati</taxon>
        <taxon>Bacillota</taxon>
        <taxon>Bacilli</taxon>
        <taxon>Lactobacillales</taxon>
        <taxon>Lactobacillaceae</taxon>
        <taxon>Fructilactobacillus</taxon>
    </lineage>
</organism>
<accession>A0ABY5BRA8</accession>
<reference evidence="2" key="1">
    <citation type="submission" date="2022-05" db="EMBL/GenBank/DDBJ databases">
        <authorList>
            <person name="Oliphant S.A."/>
            <person name="Watson-Haigh N.S."/>
            <person name="Sumby K.M."/>
            <person name="Gardner J.M."/>
            <person name="Jiranek V."/>
        </authorList>
    </citation>
    <scope>NUCLEOTIDE SEQUENCE</scope>
    <source>
        <strain evidence="2">KI16_H9</strain>
    </source>
</reference>
<proteinExistence type="predicted"/>
<evidence type="ECO:0000313" key="3">
    <source>
        <dbReference type="Proteomes" id="UP001056707"/>
    </source>
</evidence>
<dbReference type="Gene3D" id="3.40.50.300">
    <property type="entry name" value="P-loop containing nucleotide triphosphate hydrolases"/>
    <property type="match status" value="1"/>
</dbReference>
<dbReference type="SUPFAM" id="SSF52540">
    <property type="entry name" value="P-loop containing nucleoside triphosphate hydrolases"/>
    <property type="match status" value="1"/>
</dbReference>
<dbReference type="EMBL" id="CP097116">
    <property type="protein sequence ID" value="USS85598.1"/>
    <property type="molecule type" value="Genomic_DNA"/>
</dbReference>